<dbReference type="PANTHER" id="PTHR35762:SF2">
    <property type="entry name" value="TRANSMEMBRANE PROTEIN"/>
    <property type="match status" value="1"/>
</dbReference>
<keyword evidence="4" id="KW-1185">Reference proteome</keyword>
<evidence type="ECO:0000259" key="2">
    <source>
        <dbReference type="Pfam" id="PF14364"/>
    </source>
</evidence>
<dbReference type="AlphaFoldDB" id="A0AAN8V3X2"/>
<feature type="compositionally biased region" description="Basic and acidic residues" evidence="1">
    <location>
        <begin position="76"/>
        <end position="88"/>
    </location>
</feature>
<gene>
    <name evidence="3" type="ORF">RJ641_014165</name>
</gene>
<dbReference type="EMBL" id="JBAMMX010000020">
    <property type="protein sequence ID" value="KAK6920487.1"/>
    <property type="molecule type" value="Genomic_DNA"/>
</dbReference>
<feature type="region of interest" description="Disordered" evidence="1">
    <location>
        <begin position="76"/>
        <end position="112"/>
    </location>
</feature>
<organism evidence="3 4">
    <name type="scientific">Dillenia turbinata</name>
    <dbReference type="NCBI Taxonomy" id="194707"/>
    <lineage>
        <taxon>Eukaryota</taxon>
        <taxon>Viridiplantae</taxon>
        <taxon>Streptophyta</taxon>
        <taxon>Embryophyta</taxon>
        <taxon>Tracheophyta</taxon>
        <taxon>Spermatophyta</taxon>
        <taxon>Magnoliopsida</taxon>
        <taxon>eudicotyledons</taxon>
        <taxon>Gunneridae</taxon>
        <taxon>Pentapetalae</taxon>
        <taxon>Dilleniales</taxon>
        <taxon>Dilleniaceae</taxon>
        <taxon>Dillenia</taxon>
    </lineage>
</organism>
<comment type="caution">
    <text evidence="3">The sequence shown here is derived from an EMBL/GenBank/DDBJ whole genome shotgun (WGS) entry which is preliminary data.</text>
</comment>
<evidence type="ECO:0000256" key="1">
    <source>
        <dbReference type="SAM" id="MobiDB-lite"/>
    </source>
</evidence>
<reference evidence="3 4" key="1">
    <citation type="submission" date="2023-12" db="EMBL/GenBank/DDBJ databases">
        <title>A high-quality genome assembly for Dillenia turbinata (Dilleniales).</title>
        <authorList>
            <person name="Chanderbali A."/>
        </authorList>
    </citation>
    <scope>NUCLEOTIDE SEQUENCE [LARGE SCALE GENOMIC DNA]</scope>
    <source>
        <strain evidence="3">LSX21</strain>
        <tissue evidence="3">Leaf</tissue>
    </source>
</reference>
<feature type="domain" description="DUF4408" evidence="2">
    <location>
        <begin position="9"/>
        <end position="27"/>
    </location>
</feature>
<dbReference type="InterPro" id="IPR025520">
    <property type="entry name" value="DUF4408"/>
</dbReference>
<evidence type="ECO:0000313" key="4">
    <source>
        <dbReference type="Proteomes" id="UP001370490"/>
    </source>
</evidence>
<dbReference type="Proteomes" id="UP001370490">
    <property type="component" value="Unassembled WGS sequence"/>
</dbReference>
<dbReference type="Pfam" id="PF14364">
    <property type="entry name" value="DUF4408"/>
    <property type="match status" value="1"/>
</dbReference>
<sequence length="141" mass="16400">MIQRKAEVKSLFIVGNLIVIFLVGESKIFPSDSSRATDVFYNKCVGKTHRLRKDPITSKKRKVDIKKDFKEIRMSSVDEKGRREKQNEVEEEERENYLDAEDGEDEGLPAEEVNKRADDFIARVNRQRRLEATLFISSGEY</sequence>
<feature type="compositionally biased region" description="Acidic residues" evidence="1">
    <location>
        <begin position="89"/>
        <end position="109"/>
    </location>
</feature>
<accession>A0AAN8V3X2</accession>
<dbReference type="PANTHER" id="PTHR35762">
    <property type="entry name" value="TRANSMEMBRANE PROTEIN"/>
    <property type="match status" value="1"/>
</dbReference>
<evidence type="ECO:0000313" key="3">
    <source>
        <dbReference type="EMBL" id="KAK6920487.1"/>
    </source>
</evidence>
<proteinExistence type="predicted"/>
<name>A0AAN8V3X2_9MAGN</name>
<protein>
    <recommendedName>
        <fullName evidence="2">DUF4408 domain-containing protein</fullName>
    </recommendedName>
</protein>